<dbReference type="InterPro" id="IPR025875">
    <property type="entry name" value="Leu-rich_rpt_4"/>
</dbReference>
<organism evidence="3">
    <name type="scientific">Hexamita inflata</name>
    <dbReference type="NCBI Taxonomy" id="28002"/>
    <lineage>
        <taxon>Eukaryota</taxon>
        <taxon>Metamonada</taxon>
        <taxon>Diplomonadida</taxon>
        <taxon>Hexamitidae</taxon>
        <taxon>Hexamitinae</taxon>
        <taxon>Hexamita</taxon>
    </lineage>
</organism>
<accession>A0AA86UC50</accession>
<reference evidence="4 5" key="2">
    <citation type="submission" date="2024-07" db="EMBL/GenBank/DDBJ databases">
        <authorList>
            <person name="Akdeniz Z."/>
        </authorList>
    </citation>
    <scope>NUCLEOTIDE SEQUENCE [LARGE SCALE GENOMIC DNA]</scope>
</reference>
<dbReference type="Proteomes" id="UP001642409">
    <property type="component" value="Unassembled WGS sequence"/>
</dbReference>
<evidence type="ECO:0000256" key="2">
    <source>
        <dbReference type="ARBA" id="ARBA00022737"/>
    </source>
</evidence>
<comment type="caution">
    <text evidence="3">The sequence shown here is derived from an EMBL/GenBank/DDBJ whole genome shotgun (WGS) entry which is preliminary data.</text>
</comment>
<dbReference type="EMBL" id="CATOUU010000762">
    <property type="protein sequence ID" value="CAI9946481.1"/>
    <property type="molecule type" value="Genomic_DNA"/>
</dbReference>
<name>A0AA86UC50_9EUKA</name>
<keyword evidence="1" id="KW-0433">Leucine-rich repeat</keyword>
<keyword evidence="5" id="KW-1185">Reference proteome</keyword>
<dbReference type="InterPro" id="IPR032675">
    <property type="entry name" value="LRR_dom_sf"/>
</dbReference>
<evidence type="ECO:0000256" key="1">
    <source>
        <dbReference type="ARBA" id="ARBA00022614"/>
    </source>
</evidence>
<evidence type="ECO:0000313" key="5">
    <source>
        <dbReference type="Proteomes" id="UP001642409"/>
    </source>
</evidence>
<keyword evidence="2" id="KW-0677">Repeat</keyword>
<dbReference type="PROSITE" id="PS51450">
    <property type="entry name" value="LRR"/>
    <property type="match status" value="1"/>
</dbReference>
<evidence type="ECO:0000313" key="4">
    <source>
        <dbReference type="EMBL" id="CAL6021724.1"/>
    </source>
</evidence>
<protein>
    <submittedName>
        <fullName evidence="3">Leucine-rich repeat protein</fullName>
    </submittedName>
    <submittedName>
        <fullName evidence="4">Leucine-rich_repeat protein</fullName>
    </submittedName>
</protein>
<dbReference type="Pfam" id="PF12799">
    <property type="entry name" value="LRR_4"/>
    <property type="match status" value="1"/>
</dbReference>
<dbReference type="InterPro" id="IPR001611">
    <property type="entry name" value="Leu-rich_rpt"/>
</dbReference>
<evidence type="ECO:0000313" key="3">
    <source>
        <dbReference type="EMBL" id="CAI9946481.1"/>
    </source>
</evidence>
<proteinExistence type="predicted"/>
<dbReference type="SUPFAM" id="SSF52058">
    <property type="entry name" value="L domain-like"/>
    <property type="match status" value="1"/>
</dbReference>
<dbReference type="Gene3D" id="3.80.10.10">
    <property type="entry name" value="Ribonuclease Inhibitor"/>
    <property type="match status" value="1"/>
</dbReference>
<dbReference type="AlphaFoldDB" id="A0AA86UC50"/>
<dbReference type="EMBL" id="CAXDID020000089">
    <property type="protein sequence ID" value="CAL6021724.1"/>
    <property type="molecule type" value="Genomic_DNA"/>
</dbReference>
<dbReference type="PANTHER" id="PTHR46652">
    <property type="entry name" value="LEUCINE-RICH REPEAT AND IQ DOMAIN-CONTAINING PROTEIN 1-RELATED"/>
    <property type="match status" value="1"/>
</dbReference>
<reference evidence="3" key="1">
    <citation type="submission" date="2023-06" db="EMBL/GenBank/DDBJ databases">
        <authorList>
            <person name="Kurt Z."/>
        </authorList>
    </citation>
    <scope>NUCLEOTIDE SEQUENCE</scope>
</reference>
<gene>
    <name evidence="4" type="ORF">HINF_LOCUS28307</name>
    <name evidence="3" type="ORF">HINF_LOCUS34126</name>
</gene>
<dbReference type="InterPro" id="IPR050836">
    <property type="entry name" value="SDS22/Internalin_LRR"/>
</dbReference>
<dbReference type="PANTHER" id="PTHR46652:SF3">
    <property type="entry name" value="LEUCINE-RICH REPEAT-CONTAINING PROTEIN 9"/>
    <property type="match status" value="1"/>
</dbReference>
<sequence>MQLWNLKCQNVKDIQKFNRVSSEQQQKYRYSPLSDFLYLTKLDLGRCNIKNTFTIQKLVHLNELLLYGNESIEITPLQFLKKITVLSLDSCSLQNIDILQNLVNLQVLYIADNQITYIQPLQKIPLIYLYADNNMIIDLQTIEKHTNFEFYVIDCQQKPTQRQISIANKLRNVHLPRTALKQMSQKFRKLKYNVCKYLDQIDCCLQQLFEEQEFFVEHVSAFMNQNIGQQ</sequence>